<dbReference type="Proteomes" id="UP000028824">
    <property type="component" value="Unassembled WGS sequence"/>
</dbReference>
<feature type="transmembrane region" description="Helical" evidence="1">
    <location>
        <begin position="150"/>
        <end position="167"/>
    </location>
</feature>
<feature type="transmembrane region" description="Helical" evidence="1">
    <location>
        <begin position="179"/>
        <end position="196"/>
    </location>
</feature>
<dbReference type="eggNOG" id="COG0697">
    <property type="taxonomic scope" value="Bacteria"/>
</dbReference>
<comment type="caution">
    <text evidence="3">The sequence shown here is derived from an EMBL/GenBank/DDBJ whole genome shotgun (WGS) entry which is preliminary data.</text>
</comment>
<dbReference type="InterPro" id="IPR000620">
    <property type="entry name" value="EamA_dom"/>
</dbReference>
<sequence>MIVSHSRRIGMALVLASAVLWSTAGPFVRMAGLDVWSILGWRSLFSVVVLGGWMLLRPGAETRNLRFGLPGAILVALTVVANATYIMALSWTSVANVMTVYATLPFVATAIAFLWLGDRVTMRFIIAGLMAFGGVCAMVGASFSPADLRGIAAAAAMTLFFAAPLVVMRRYPNLDTLKMVTWAALCGMVVAVPLMPHDTLPSGQALLACALYGVVATGLGYILVLIGGRIVGAGDAGFLSMLDVVLGPLWMWVFFDETVSATTLAGGATVLGAVLWYLSGGRRRTVAPV</sequence>
<gene>
    <name evidence="3" type="ORF">CG50_02990</name>
</gene>
<dbReference type="EMBL" id="JFZB01000019">
    <property type="protein sequence ID" value="KFI25837.1"/>
    <property type="molecule type" value="Genomic_DNA"/>
</dbReference>
<name>A0A086XUY7_9RHOB</name>
<accession>A0A086XUY7</accession>
<dbReference type="SUPFAM" id="SSF103481">
    <property type="entry name" value="Multidrug resistance efflux transporter EmrE"/>
    <property type="match status" value="2"/>
</dbReference>
<feature type="transmembrane region" description="Helical" evidence="1">
    <location>
        <begin position="261"/>
        <end position="278"/>
    </location>
</feature>
<dbReference type="Pfam" id="PF00892">
    <property type="entry name" value="EamA"/>
    <property type="match status" value="2"/>
</dbReference>
<dbReference type="InterPro" id="IPR037185">
    <property type="entry name" value="EmrE-like"/>
</dbReference>
<feature type="transmembrane region" description="Helical" evidence="1">
    <location>
        <begin position="124"/>
        <end position="144"/>
    </location>
</feature>
<evidence type="ECO:0000313" key="4">
    <source>
        <dbReference type="Proteomes" id="UP000028824"/>
    </source>
</evidence>
<feature type="transmembrane region" description="Helical" evidence="1">
    <location>
        <begin position="67"/>
        <end position="88"/>
    </location>
</feature>
<dbReference type="AlphaFoldDB" id="A0A086XUY7"/>
<feature type="domain" description="EamA" evidence="2">
    <location>
        <begin position="149"/>
        <end position="276"/>
    </location>
</feature>
<keyword evidence="4" id="KW-1185">Reference proteome</keyword>
<organism evidence="3 4">
    <name type="scientific">Paenirhodobacter enshiensis</name>
    <dbReference type="NCBI Taxonomy" id="1105367"/>
    <lineage>
        <taxon>Bacteria</taxon>
        <taxon>Pseudomonadati</taxon>
        <taxon>Pseudomonadota</taxon>
        <taxon>Alphaproteobacteria</taxon>
        <taxon>Rhodobacterales</taxon>
        <taxon>Rhodobacter group</taxon>
        <taxon>Paenirhodobacter</taxon>
    </lineage>
</organism>
<evidence type="ECO:0000259" key="2">
    <source>
        <dbReference type="Pfam" id="PF00892"/>
    </source>
</evidence>
<dbReference type="GO" id="GO:0016020">
    <property type="term" value="C:membrane"/>
    <property type="evidence" value="ECO:0007669"/>
    <property type="project" value="InterPro"/>
</dbReference>
<proteinExistence type="predicted"/>
<dbReference type="PANTHER" id="PTHR22911:SF135">
    <property type="entry name" value="BLR4310 PROTEIN"/>
    <property type="match status" value="1"/>
</dbReference>
<feature type="domain" description="EamA" evidence="2">
    <location>
        <begin position="9"/>
        <end position="138"/>
    </location>
</feature>
<dbReference type="STRING" id="1105367.CG50_02990"/>
<reference evidence="3 4" key="1">
    <citation type="submission" date="2014-03" db="EMBL/GenBank/DDBJ databases">
        <title>Genome of Paenirhodobacter enshiensis DW2-9.</title>
        <authorList>
            <person name="Wang D."/>
            <person name="Wang G."/>
        </authorList>
    </citation>
    <scope>NUCLEOTIDE SEQUENCE [LARGE SCALE GENOMIC DNA]</scope>
    <source>
        <strain evidence="3 4">DW2-9</strain>
    </source>
</reference>
<protein>
    <recommendedName>
        <fullName evidence="2">EamA domain-containing protein</fullName>
    </recommendedName>
</protein>
<feature type="transmembrane region" description="Helical" evidence="1">
    <location>
        <begin position="94"/>
        <end position="117"/>
    </location>
</feature>
<feature type="transmembrane region" description="Helical" evidence="1">
    <location>
        <begin position="236"/>
        <end position="255"/>
    </location>
</feature>
<evidence type="ECO:0000313" key="3">
    <source>
        <dbReference type="EMBL" id="KFI25837.1"/>
    </source>
</evidence>
<feature type="transmembrane region" description="Helical" evidence="1">
    <location>
        <begin position="34"/>
        <end position="55"/>
    </location>
</feature>
<keyword evidence="1" id="KW-1133">Transmembrane helix</keyword>
<dbReference type="PANTHER" id="PTHR22911">
    <property type="entry name" value="ACYL-MALONYL CONDENSING ENZYME-RELATED"/>
    <property type="match status" value="1"/>
</dbReference>
<dbReference type="OrthoDB" id="8690132at2"/>
<feature type="transmembrane region" description="Helical" evidence="1">
    <location>
        <begin position="202"/>
        <end position="224"/>
    </location>
</feature>
<keyword evidence="1" id="KW-0472">Membrane</keyword>
<keyword evidence="1" id="KW-0812">Transmembrane</keyword>
<evidence type="ECO:0000256" key="1">
    <source>
        <dbReference type="SAM" id="Phobius"/>
    </source>
</evidence>